<reference evidence="1 2" key="1">
    <citation type="submission" date="2017-08" db="EMBL/GenBank/DDBJ databases">
        <title>Aliifodinibius alkalisoli sp. nov., isolated from saline alkaline soil.</title>
        <authorList>
            <person name="Liu D."/>
            <person name="Zhang G."/>
        </authorList>
    </citation>
    <scope>NUCLEOTIDE SEQUENCE [LARGE SCALE GENOMIC DNA]</scope>
    <source>
        <strain evidence="1 2">WN023</strain>
    </source>
</reference>
<comment type="caution">
    <text evidence="1">The sequence shown here is derived from an EMBL/GenBank/DDBJ whole genome shotgun (WGS) entry which is preliminary data.</text>
</comment>
<accession>A0A2A2GCG6</accession>
<organism evidence="1 2">
    <name type="scientific">Fodinibius salipaludis</name>
    <dbReference type="NCBI Taxonomy" id="2032627"/>
    <lineage>
        <taxon>Bacteria</taxon>
        <taxon>Pseudomonadati</taxon>
        <taxon>Balneolota</taxon>
        <taxon>Balneolia</taxon>
        <taxon>Balneolales</taxon>
        <taxon>Balneolaceae</taxon>
        <taxon>Fodinibius</taxon>
    </lineage>
</organism>
<sequence>MTSKDTFVDFVLVANILLNLQYKRPSKSMYPADGIDLTIHRLDFLVPFVSRQKVHLNSIQDIS</sequence>
<evidence type="ECO:0000313" key="2">
    <source>
        <dbReference type="Proteomes" id="UP000218831"/>
    </source>
</evidence>
<proteinExistence type="predicted"/>
<gene>
    <name evidence="1" type="ORF">CK503_07105</name>
</gene>
<dbReference type="Proteomes" id="UP000218831">
    <property type="component" value="Unassembled WGS sequence"/>
</dbReference>
<evidence type="ECO:0000313" key="1">
    <source>
        <dbReference type="EMBL" id="PAU94555.1"/>
    </source>
</evidence>
<dbReference type="AlphaFoldDB" id="A0A2A2GCG6"/>
<protein>
    <submittedName>
        <fullName evidence="1">Uncharacterized protein</fullName>
    </submittedName>
</protein>
<keyword evidence="2" id="KW-1185">Reference proteome</keyword>
<name>A0A2A2GCG6_9BACT</name>
<dbReference type="EMBL" id="NSKE01000004">
    <property type="protein sequence ID" value="PAU94555.1"/>
    <property type="molecule type" value="Genomic_DNA"/>
</dbReference>